<gene>
    <name evidence="1" type="ORF">HJG59_019056</name>
</gene>
<evidence type="ECO:0000313" key="1">
    <source>
        <dbReference type="EMBL" id="KAF6445522.1"/>
    </source>
</evidence>
<dbReference type="InterPro" id="IPR036602">
    <property type="entry name" value="tRNA_yW-synthesising-like_sf"/>
</dbReference>
<sequence>MVTEEYIDFLLEIANQKMEENKKRIESVLLLRLPSLRMIILEHV</sequence>
<accession>A0A7J8FED2</accession>
<dbReference type="Proteomes" id="UP000550707">
    <property type="component" value="Unassembled WGS sequence"/>
</dbReference>
<keyword evidence="2" id="KW-1185">Reference proteome</keyword>
<proteinExistence type="predicted"/>
<evidence type="ECO:0000313" key="2">
    <source>
        <dbReference type="Proteomes" id="UP000550707"/>
    </source>
</evidence>
<dbReference type="Gene3D" id="3.30.1960.10">
    <property type="entry name" value="tRNA wybutosine-synthesizing-like"/>
    <property type="match status" value="1"/>
</dbReference>
<protein>
    <submittedName>
        <fullName evidence="1">tRNA-yW synthesizing protein 3-like protein</fullName>
    </submittedName>
</protein>
<dbReference type="AlphaFoldDB" id="A0A7J8FED2"/>
<organism evidence="1 2">
    <name type="scientific">Molossus molossus</name>
    <name type="common">Pallas' mastiff bat</name>
    <name type="synonym">Vespertilio molossus</name>
    <dbReference type="NCBI Taxonomy" id="27622"/>
    <lineage>
        <taxon>Eukaryota</taxon>
        <taxon>Metazoa</taxon>
        <taxon>Chordata</taxon>
        <taxon>Craniata</taxon>
        <taxon>Vertebrata</taxon>
        <taxon>Euteleostomi</taxon>
        <taxon>Mammalia</taxon>
        <taxon>Eutheria</taxon>
        <taxon>Laurasiatheria</taxon>
        <taxon>Chiroptera</taxon>
        <taxon>Yangochiroptera</taxon>
        <taxon>Molossidae</taxon>
        <taxon>Molossus</taxon>
    </lineage>
</organism>
<dbReference type="SUPFAM" id="SSF111278">
    <property type="entry name" value="SSo0622-like"/>
    <property type="match status" value="1"/>
</dbReference>
<comment type="caution">
    <text evidence="1">The sequence shown here is derived from an EMBL/GenBank/DDBJ whole genome shotgun (WGS) entry which is preliminary data.</text>
</comment>
<dbReference type="EMBL" id="JACASF010000012">
    <property type="protein sequence ID" value="KAF6445522.1"/>
    <property type="molecule type" value="Genomic_DNA"/>
</dbReference>
<dbReference type="UniPathway" id="UPA00375"/>
<name>A0A7J8FED2_MOLMO</name>
<reference evidence="1 2" key="1">
    <citation type="journal article" date="2020" name="Nature">
        <title>Six reference-quality genomes reveal evolution of bat adaptations.</title>
        <authorList>
            <person name="Jebb D."/>
            <person name="Huang Z."/>
            <person name="Pippel M."/>
            <person name="Hughes G.M."/>
            <person name="Lavrichenko K."/>
            <person name="Devanna P."/>
            <person name="Winkler S."/>
            <person name="Jermiin L.S."/>
            <person name="Skirmuntt E.C."/>
            <person name="Katzourakis A."/>
            <person name="Burkitt-Gray L."/>
            <person name="Ray D.A."/>
            <person name="Sullivan K.A.M."/>
            <person name="Roscito J.G."/>
            <person name="Kirilenko B.M."/>
            <person name="Davalos L.M."/>
            <person name="Corthals A.P."/>
            <person name="Power M.L."/>
            <person name="Jones G."/>
            <person name="Ransome R.D."/>
            <person name="Dechmann D.K.N."/>
            <person name="Locatelli A.G."/>
            <person name="Puechmaille S.J."/>
            <person name="Fedrigo O."/>
            <person name="Jarvis E.D."/>
            <person name="Hiller M."/>
            <person name="Vernes S.C."/>
            <person name="Myers E.W."/>
            <person name="Teeling E.C."/>
        </authorList>
    </citation>
    <scope>NUCLEOTIDE SEQUENCE [LARGE SCALE GENOMIC DNA]</scope>
    <source>
        <strain evidence="1">MMolMol1</strain>
        <tissue evidence="1">Muscle</tissue>
    </source>
</reference>